<dbReference type="RefSeq" id="WP_317994252.1">
    <property type="nucleotide sequence ID" value="NZ_AP025523.1"/>
</dbReference>
<proteinExistence type="predicted"/>
<keyword evidence="3" id="KW-1185">Reference proteome</keyword>
<keyword evidence="1" id="KW-1133">Transmembrane helix</keyword>
<dbReference type="KEGG" id="vab:WPS_18770"/>
<evidence type="ECO:0000313" key="3">
    <source>
        <dbReference type="Proteomes" id="UP001317532"/>
    </source>
</evidence>
<evidence type="ECO:0000256" key="1">
    <source>
        <dbReference type="SAM" id="Phobius"/>
    </source>
</evidence>
<gene>
    <name evidence="2" type="ORF">WPS_18770</name>
</gene>
<keyword evidence="1" id="KW-0812">Transmembrane</keyword>
<keyword evidence="1" id="KW-0472">Membrane</keyword>
<organism evidence="2 3">
    <name type="scientific">Vulcanimicrobium alpinum</name>
    <dbReference type="NCBI Taxonomy" id="3016050"/>
    <lineage>
        <taxon>Bacteria</taxon>
        <taxon>Bacillati</taxon>
        <taxon>Vulcanimicrobiota</taxon>
        <taxon>Vulcanimicrobiia</taxon>
        <taxon>Vulcanimicrobiales</taxon>
        <taxon>Vulcanimicrobiaceae</taxon>
        <taxon>Vulcanimicrobium</taxon>
    </lineage>
</organism>
<evidence type="ECO:0000313" key="2">
    <source>
        <dbReference type="EMBL" id="BDE06601.1"/>
    </source>
</evidence>
<sequence>MRTAIRIAGAAIGLGVLVLANAGCARDVLPTSHGLHGAALRSTSYHHLAFTEGVTVTGSGAKTLSAFAIAPLAGSDVPAAAAPVPAAPALEAVDIPGAVRDVERIPAELGQLRRLLMYGALGVLVCGGLNAVLLTAILVALLRRPTPIPVRRTPETDSSASAPIVRCGCGTPISARSRTGRCRRCALEHNRRLAVGGDGLRSLEPAS</sequence>
<reference evidence="2 3" key="1">
    <citation type="journal article" date="2022" name="ISME Commun">
        <title>Vulcanimicrobium alpinus gen. nov. sp. nov., the first cultivated representative of the candidate phylum 'Eremiobacterota', is a metabolically versatile aerobic anoxygenic phototroph.</title>
        <authorList>
            <person name="Yabe S."/>
            <person name="Muto K."/>
            <person name="Abe K."/>
            <person name="Yokota A."/>
            <person name="Staudigel H."/>
            <person name="Tebo B.M."/>
        </authorList>
    </citation>
    <scope>NUCLEOTIDE SEQUENCE [LARGE SCALE GENOMIC DNA]</scope>
    <source>
        <strain evidence="2 3">WC8-2</strain>
    </source>
</reference>
<dbReference type="AlphaFoldDB" id="A0AAN1XWC6"/>
<feature type="transmembrane region" description="Helical" evidence="1">
    <location>
        <begin position="115"/>
        <end position="142"/>
    </location>
</feature>
<accession>A0AAN1XWC6</accession>
<name>A0AAN1XWC6_UNVUL</name>
<dbReference type="EMBL" id="AP025523">
    <property type="protein sequence ID" value="BDE06601.1"/>
    <property type="molecule type" value="Genomic_DNA"/>
</dbReference>
<protein>
    <submittedName>
        <fullName evidence="2">Uncharacterized protein</fullName>
    </submittedName>
</protein>
<dbReference type="Proteomes" id="UP001317532">
    <property type="component" value="Chromosome"/>
</dbReference>